<dbReference type="RefSeq" id="WP_129207440.1">
    <property type="nucleotide sequence ID" value="NZ_BMGU01000001.1"/>
</dbReference>
<feature type="transmembrane region" description="Helical" evidence="5">
    <location>
        <begin position="535"/>
        <end position="554"/>
    </location>
</feature>
<comment type="subcellular location">
    <subcellularLocation>
        <location evidence="1 5">Cell membrane</location>
        <topology evidence="1 5">Multi-pass membrane protein</topology>
    </subcellularLocation>
</comment>
<feature type="transmembrane region" description="Helical" evidence="5">
    <location>
        <begin position="368"/>
        <end position="390"/>
    </location>
</feature>
<feature type="domain" description="ABC transmembrane type-1" evidence="6">
    <location>
        <begin position="58"/>
        <end position="252"/>
    </location>
</feature>
<feature type="transmembrane region" description="Helical" evidence="5">
    <location>
        <begin position="178"/>
        <end position="200"/>
    </location>
</feature>
<dbReference type="InterPro" id="IPR035906">
    <property type="entry name" value="MetI-like_sf"/>
</dbReference>
<dbReference type="PANTHER" id="PTHR42744:SF1">
    <property type="entry name" value="BINDING-PROTEIN-DEPENDENT TRANSPORT SYSTEMS INNER MEMBRANE COMPONENT"/>
    <property type="match status" value="1"/>
</dbReference>
<evidence type="ECO:0000256" key="5">
    <source>
        <dbReference type="RuleBase" id="RU363032"/>
    </source>
</evidence>
<feature type="transmembrane region" description="Helical" evidence="5">
    <location>
        <begin position="476"/>
        <end position="498"/>
    </location>
</feature>
<dbReference type="GO" id="GO:0055085">
    <property type="term" value="P:transmembrane transport"/>
    <property type="evidence" value="ECO:0007669"/>
    <property type="project" value="InterPro"/>
</dbReference>
<feature type="transmembrane region" description="Helical" evidence="5">
    <location>
        <begin position="96"/>
        <end position="120"/>
    </location>
</feature>
<sequence length="568" mass="62176">MRFDVTSSFRPADLAVGLGTLALLCLIAKVGSESFVRFHPPDVIPQISLDPRNLPNYAARSTLRMFIALVASTLFTFAYGYAAARSAKAERVLIPLLDILQSVPVLGFLSVTVTAFIALFRGSLLGLEAASIFAIFTGQAWNMTFSFYQSLRTVPHEMEEMASLYHLSAWERFTRLELPVSAIGLVWNGMMSFGGGWFFLAASESISVLNHQYTLPGIGSYVAAAVAAKDMHALAWAIVTMILLILLIDQLFWKPLVTMADRYKVELSAGEERRFWVVDLWRGSSLPKMVNAAISPIWHAVDRWLSARTAAPEVVYVKPASRRGDIAFNVTTIFFSLVLVATAIRFVWNAVGVHEMLHAAVLGLATAIRVLFLIAFSTLVWTPIGVAIGLSPRLARLTQPLVQIAASFPANFLFPFATLAFIKLGISLNWGSILLMSLGSQWYMLFNVIGGAQAIPNDLREMATSLGLRGWQKWRYLLGPGIFGTWVTGAVTASGGAWNASIVSELVSWGDTTLKASGLGAYIADATGKGDWPRIVLGVGLMSVFVVSLNRLVWRPLYGLAQRRYQIG</sequence>
<dbReference type="OrthoDB" id="9806809at2"/>
<dbReference type="Gene3D" id="1.10.3720.10">
    <property type="entry name" value="MetI-like"/>
    <property type="match status" value="2"/>
</dbReference>
<evidence type="ECO:0000259" key="6">
    <source>
        <dbReference type="PROSITE" id="PS50928"/>
    </source>
</evidence>
<evidence type="ECO:0000256" key="4">
    <source>
        <dbReference type="ARBA" id="ARBA00023136"/>
    </source>
</evidence>
<name>A0A4Q1SJ51_9BACT</name>
<organism evidence="7 8">
    <name type="scientific">Silvibacterium dinghuense</name>
    <dbReference type="NCBI Taxonomy" id="1560006"/>
    <lineage>
        <taxon>Bacteria</taxon>
        <taxon>Pseudomonadati</taxon>
        <taxon>Acidobacteriota</taxon>
        <taxon>Terriglobia</taxon>
        <taxon>Terriglobales</taxon>
        <taxon>Acidobacteriaceae</taxon>
        <taxon>Silvibacterium</taxon>
    </lineage>
</organism>
<proteinExistence type="inferred from homology"/>
<reference evidence="7 8" key="1">
    <citation type="journal article" date="2016" name="Int. J. Syst. Evol. Microbiol.">
        <title>Acidipila dinghuensis sp. nov., an acidobacterium isolated from forest soil.</title>
        <authorList>
            <person name="Jiang Y.W."/>
            <person name="Wang J."/>
            <person name="Chen M.H."/>
            <person name="Lv Y.Y."/>
            <person name="Qiu L.H."/>
        </authorList>
    </citation>
    <scope>NUCLEOTIDE SEQUENCE [LARGE SCALE GENOMIC DNA]</scope>
    <source>
        <strain evidence="7 8">DHOF10</strain>
    </source>
</reference>
<feature type="transmembrane region" description="Helical" evidence="5">
    <location>
        <begin position="233"/>
        <end position="253"/>
    </location>
</feature>
<dbReference type="AlphaFoldDB" id="A0A4Q1SJ51"/>
<dbReference type="GO" id="GO:0005886">
    <property type="term" value="C:plasma membrane"/>
    <property type="evidence" value="ECO:0007669"/>
    <property type="project" value="UniProtKB-SubCell"/>
</dbReference>
<dbReference type="PROSITE" id="PS50928">
    <property type="entry name" value="ABC_TM1"/>
    <property type="match status" value="2"/>
</dbReference>
<evidence type="ECO:0000256" key="2">
    <source>
        <dbReference type="ARBA" id="ARBA00022692"/>
    </source>
</evidence>
<feature type="domain" description="ABC transmembrane type-1" evidence="6">
    <location>
        <begin position="367"/>
        <end position="553"/>
    </location>
</feature>
<gene>
    <name evidence="7" type="ORF">ESZ00_07235</name>
</gene>
<evidence type="ECO:0000313" key="7">
    <source>
        <dbReference type="EMBL" id="RXS97661.1"/>
    </source>
</evidence>
<keyword evidence="5" id="KW-0813">Transport</keyword>
<dbReference type="CDD" id="cd06261">
    <property type="entry name" value="TM_PBP2"/>
    <property type="match status" value="2"/>
</dbReference>
<feature type="transmembrane region" description="Helical" evidence="5">
    <location>
        <begin position="63"/>
        <end position="84"/>
    </location>
</feature>
<dbReference type="SUPFAM" id="SSF161098">
    <property type="entry name" value="MetI-like"/>
    <property type="match status" value="2"/>
</dbReference>
<comment type="similarity">
    <text evidence="5">Belongs to the binding-protein-dependent transport system permease family.</text>
</comment>
<dbReference type="Pfam" id="PF00528">
    <property type="entry name" value="BPD_transp_1"/>
    <property type="match status" value="2"/>
</dbReference>
<keyword evidence="3 5" id="KW-1133">Transmembrane helix</keyword>
<evidence type="ECO:0000256" key="1">
    <source>
        <dbReference type="ARBA" id="ARBA00004651"/>
    </source>
</evidence>
<keyword evidence="8" id="KW-1185">Reference proteome</keyword>
<comment type="caution">
    <text evidence="7">The sequence shown here is derived from an EMBL/GenBank/DDBJ whole genome shotgun (WGS) entry which is preliminary data.</text>
</comment>
<dbReference type="PANTHER" id="PTHR42744">
    <property type="entry name" value="BINDING-PROTEIN-DEPENDENT TRANSPORT SYSTEMS INNER MEMBRANE COMPONENT"/>
    <property type="match status" value="1"/>
</dbReference>
<dbReference type="Proteomes" id="UP000290253">
    <property type="component" value="Unassembled WGS sequence"/>
</dbReference>
<evidence type="ECO:0000313" key="8">
    <source>
        <dbReference type="Proteomes" id="UP000290253"/>
    </source>
</evidence>
<protein>
    <submittedName>
        <fullName evidence="7">ABC transporter permease subunit</fullName>
    </submittedName>
</protein>
<dbReference type="EMBL" id="SDMK01000001">
    <property type="protein sequence ID" value="RXS97661.1"/>
    <property type="molecule type" value="Genomic_DNA"/>
</dbReference>
<keyword evidence="2 5" id="KW-0812">Transmembrane</keyword>
<dbReference type="InterPro" id="IPR000515">
    <property type="entry name" value="MetI-like"/>
</dbReference>
<feature type="transmembrane region" description="Helical" evidence="5">
    <location>
        <begin position="432"/>
        <end position="455"/>
    </location>
</feature>
<feature type="transmembrane region" description="Helical" evidence="5">
    <location>
        <begin position="326"/>
        <end position="348"/>
    </location>
</feature>
<keyword evidence="4 5" id="KW-0472">Membrane</keyword>
<accession>A0A4Q1SJ51</accession>
<evidence type="ECO:0000256" key="3">
    <source>
        <dbReference type="ARBA" id="ARBA00022989"/>
    </source>
</evidence>
<feature type="transmembrane region" description="Helical" evidence="5">
    <location>
        <begin position="402"/>
        <end position="426"/>
    </location>
</feature>